<keyword evidence="1" id="KW-1133">Transmembrane helix</keyword>
<dbReference type="GO" id="GO:0005548">
    <property type="term" value="F:phospholipid transporter activity"/>
    <property type="evidence" value="ECO:0007669"/>
    <property type="project" value="TreeGrafter"/>
</dbReference>
<dbReference type="PANTHER" id="PTHR30188">
    <property type="entry name" value="ABC TRANSPORTER PERMEASE PROTEIN-RELATED"/>
    <property type="match status" value="1"/>
</dbReference>
<comment type="caution">
    <text evidence="3">The sequence shown here is derived from an EMBL/GenBank/DDBJ whole genome shotgun (WGS) entry which is preliminary data.</text>
</comment>
<protein>
    <submittedName>
        <fullName evidence="3">MlaE family lipid ABC transporter permease subunit</fullName>
    </submittedName>
</protein>
<feature type="domain" description="STAS" evidence="2">
    <location>
        <begin position="11"/>
        <end position="104"/>
    </location>
</feature>
<dbReference type="Pfam" id="PF01740">
    <property type="entry name" value="STAS"/>
    <property type="match status" value="1"/>
</dbReference>
<dbReference type="InterPro" id="IPR030802">
    <property type="entry name" value="Permease_MalE"/>
</dbReference>
<comment type="similarity">
    <text evidence="1">Belongs to the MlaE permease family.</text>
</comment>
<dbReference type="AlphaFoldDB" id="A0A8J6TJT9"/>
<feature type="transmembrane region" description="Helical" evidence="1">
    <location>
        <begin position="136"/>
        <end position="155"/>
    </location>
</feature>
<dbReference type="EMBL" id="JACNIG010000137">
    <property type="protein sequence ID" value="MBC8431344.1"/>
    <property type="molecule type" value="Genomic_DNA"/>
</dbReference>
<feature type="transmembrane region" description="Helical" evidence="1">
    <location>
        <begin position="281"/>
        <end position="301"/>
    </location>
</feature>
<organism evidence="3 4">
    <name type="scientific">Candidatus Desulfatibia vada</name>
    <dbReference type="NCBI Taxonomy" id="2841696"/>
    <lineage>
        <taxon>Bacteria</taxon>
        <taxon>Pseudomonadati</taxon>
        <taxon>Thermodesulfobacteriota</taxon>
        <taxon>Desulfobacteria</taxon>
        <taxon>Desulfobacterales</taxon>
        <taxon>Desulfobacterales incertae sedis</taxon>
        <taxon>Candidatus Desulfatibia</taxon>
    </lineage>
</organism>
<dbReference type="InterPro" id="IPR036513">
    <property type="entry name" value="STAS_dom_sf"/>
</dbReference>
<gene>
    <name evidence="3" type="ORF">H8D96_05445</name>
</gene>
<dbReference type="NCBIfam" id="TIGR00056">
    <property type="entry name" value="MlaE family lipid ABC transporter permease subunit"/>
    <property type="match status" value="1"/>
</dbReference>
<feature type="transmembrane region" description="Helical" evidence="1">
    <location>
        <begin position="252"/>
        <end position="275"/>
    </location>
</feature>
<reference evidence="3 4" key="1">
    <citation type="submission" date="2020-08" db="EMBL/GenBank/DDBJ databases">
        <title>Bridging the membrane lipid divide: bacteria of the FCB group superphylum have the potential to synthesize archaeal ether lipids.</title>
        <authorList>
            <person name="Villanueva L."/>
            <person name="Von Meijenfeldt F.A.B."/>
            <person name="Westbye A.B."/>
            <person name="Yadav S."/>
            <person name="Hopmans E.C."/>
            <person name="Dutilh B.E."/>
            <person name="Sinninghe Damste J.S."/>
        </authorList>
    </citation>
    <scope>NUCLEOTIDE SEQUENCE [LARGE SCALE GENOMIC DNA]</scope>
    <source>
        <strain evidence="3">NIOZ-UU17</strain>
    </source>
</reference>
<dbReference type="CDD" id="cd07043">
    <property type="entry name" value="STAS_anti-anti-sigma_factors"/>
    <property type="match status" value="1"/>
</dbReference>
<dbReference type="SUPFAM" id="SSF52091">
    <property type="entry name" value="SpoIIaa-like"/>
    <property type="match status" value="1"/>
</dbReference>
<sequence length="380" mass="41006">MSTTEHLLSGFYEISEKDKGELVVHFNGRMDIESSTSILNELHSMIAQKSPALLAVDLDNVTYFDDFGALVLIELKNAMTTRDSGFKIVGTQGRTQDILSLVDFDAFEACLLTERKRSENIIVRLGDETLAQASNLRFLVSFVGSVFLSFLHVFLHPKSLRVNDTIACMEKTGVNALPIVGLTSFLLGLVIAFMSSLQLQQFGANIYVASLVAIAMVSELGPIMTAIVVAGRSGSAFAAEIGTMKISEEIDALVAMGFNPTLFIVVPRIIASVIVVPMLTLFADLFGVAGGLVVGVFLLDLTANSYISQTLQALTLFEVCWGMLKSVVFALLIVWIGCLRGFQTKGGADAVGNSATSAVVSSIFLIILFDSIFAVVRSFW</sequence>
<proteinExistence type="inferred from homology"/>
<feature type="transmembrane region" description="Helical" evidence="1">
    <location>
        <begin position="176"/>
        <end position="194"/>
    </location>
</feature>
<dbReference type="Proteomes" id="UP000605201">
    <property type="component" value="Unassembled WGS sequence"/>
</dbReference>
<dbReference type="PANTHER" id="PTHR30188:SF3">
    <property type="entry name" value="ABC TRANSPORTER PERMEASE"/>
    <property type="match status" value="1"/>
</dbReference>
<dbReference type="PROSITE" id="PS50801">
    <property type="entry name" value="STAS"/>
    <property type="match status" value="1"/>
</dbReference>
<dbReference type="Pfam" id="PF02405">
    <property type="entry name" value="MlaE"/>
    <property type="match status" value="1"/>
</dbReference>
<name>A0A8J6TJT9_9BACT</name>
<feature type="transmembrane region" description="Helical" evidence="1">
    <location>
        <begin position="206"/>
        <end position="231"/>
    </location>
</feature>
<feature type="transmembrane region" description="Helical" evidence="1">
    <location>
        <begin position="313"/>
        <end position="336"/>
    </location>
</feature>
<evidence type="ECO:0000256" key="1">
    <source>
        <dbReference type="RuleBase" id="RU362044"/>
    </source>
</evidence>
<accession>A0A8J6TJT9</accession>
<dbReference type="InterPro" id="IPR003453">
    <property type="entry name" value="ABC_MlaE_roteobac"/>
</dbReference>
<dbReference type="Gene3D" id="3.30.750.24">
    <property type="entry name" value="STAS domain"/>
    <property type="match status" value="1"/>
</dbReference>
<evidence type="ECO:0000313" key="4">
    <source>
        <dbReference type="Proteomes" id="UP000605201"/>
    </source>
</evidence>
<feature type="transmembrane region" description="Helical" evidence="1">
    <location>
        <begin position="356"/>
        <end position="376"/>
    </location>
</feature>
<keyword evidence="1" id="KW-0472">Membrane</keyword>
<keyword evidence="1" id="KW-0812">Transmembrane</keyword>
<evidence type="ECO:0000259" key="2">
    <source>
        <dbReference type="PROSITE" id="PS50801"/>
    </source>
</evidence>
<evidence type="ECO:0000313" key="3">
    <source>
        <dbReference type="EMBL" id="MBC8431344.1"/>
    </source>
</evidence>
<dbReference type="InterPro" id="IPR002645">
    <property type="entry name" value="STAS_dom"/>
</dbReference>
<dbReference type="GO" id="GO:0043190">
    <property type="term" value="C:ATP-binding cassette (ABC) transporter complex"/>
    <property type="evidence" value="ECO:0007669"/>
    <property type="project" value="InterPro"/>
</dbReference>